<dbReference type="Proteomes" id="UP001162060">
    <property type="component" value="Unassembled WGS sequence"/>
</dbReference>
<dbReference type="InterPro" id="IPR050951">
    <property type="entry name" value="Retrovirus_Pol_polyprotein"/>
</dbReference>
<evidence type="ECO:0000313" key="3">
    <source>
        <dbReference type="Proteomes" id="UP001162060"/>
    </source>
</evidence>
<dbReference type="Gene3D" id="3.30.420.10">
    <property type="entry name" value="Ribonuclease H-like superfamily/Ribonuclease H"/>
    <property type="match status" value="1"/>
</dbReference>
<name>A0AAV1TGX2_9STRA</name>
<dbReference type="GO" id="GO:0015074">
    <property type="term" value="P:DNA integration"/>
    <property type="evidence" value="ECO:0007669"/>
    <property type="project" value="InterPro"/>
</dbReference>
<dbReference type="EMBL" id="CAKLBY020000047">
    <property type="protein sequence ID" value="CAK7919021.1"/>
    <property type="molecule type" value="Genomic_DNA"/>
</dbReference>
<dbReference type="PROSITE" id="PS50994">
    <property type="entry name" value="INTEGRASE"/>
    <property type="match status" value="1"/>
</dbReference>
<evidence type="ECO:0000313" key="2">
    <source>
        <dbReference type="EMBL" id="CAK7919021.1"/>
    </source>
</evidence>
<dbReference type="InterPro" id="IPR001584">
    <property type="entry name" value="Integrase_cat-core"/>
</dbReference>
<dbReference type="InterPro" id="IPR012337">
    <property type="entry name" value="RNaseH-like_sf"/>
</dbReference>
<dbReference type="InterPro" id="IPR036397">
    <property type="entry name" value="RNaseH_sf"/>
</dbReference>
<dbReference type="PANTHER" id="PTHR37984:SF5">
    <property type="entry name" value="PROTEIN NYNRIN-LIKE"/>
    <property type="match status" value="1"/>
</dbReference>
<dbReference type="SUPFAM" id="SSF53098">
    <property type="entry name" value="Ribonuclease H-like"/>
    <property type="match status" value="1"/>
</dbReference>
<dbReference type="AlphaFoldDB" id="A0AAV1TGX2"/>
<protein>
    <recommendedName>
        <fullName evidence="1">Integrase catalytic domain-containing protein</fullName>
    </recommendedName>
</protein>
<dbReference type="PANTHER" id="PTHR37984">
    <property type="entry name" value="PROTEIN CBG26694"/>
    <property type="match status" value="1"/>
</dbReference>
<gene>
    <name evidence="2" type="ORF">PM001_LOCUS5912</name>
</gene>
<proteinExistence type="predicted"/>
<organism evidence="2 3">
    <name type="scientific">Peronospora matthiolae</name>
    <dbReference type="NCBI Taxonomy" id="2874970"/>
    <lineage>
        <taxon>Eukaryota</taxon>
        <taxon>Sar</taxon>
        <taxon>Stramenopiles</taxon>
        <taxon>Oomycota</taxon>
        <taxon>Peronosporomycetes</taxon>
        <taxon>Peronosporales</taxon>
        <taxon>Peronosporaceae</taxon>
        <taxon>Peronospora</taxon>
    </lineage>
</organism>
<accession>A0AAV1TGX2</accession>
<dbReference type="GO" id="GO:0003676">
    <property type="term" value="F:nucleic acid binding"/>
    <property type="evidence" value="ECO:0007669"/>
    <property type="project" value="InterPro"/>
</dbReference>
<sequence length="151" mass="16989">MTRLVPVHATMTSAETAVHFIDIVFRYHGLPDDIVSDRDPRFTFAFWTSLFKILDTKLQISTAVHPETDGHPERVNRVLEDVLRSYATSFTCWSAFLPLAEFSINHAIHESTGLTPFFANSSRHPRVPALRAVNHLTDLRVSALEGGESDN</sequence>
<comment type="caution">
    <text evidence="2">The sequence shown here is derived from an EMBL/GenBank/DDBJ whole genome shotgun (WGS) entry which is preliminary data.</text>
</comment>
<reference evidence="2" key="1">
    <citation type="submission" date="2024-01" db="EMBL/GenBank/DDBJ databases">
        <authorList>
            <person name="Webb A."/>
        </authorList>
    </citation>
    <scope>NUCLEOTIDE SEQUENCE</scope>
    <source>
        <strain evidence="2">Pm1</strain>
    </source>
</reference>
<feature type="domain" description="Integrase catalytic" evidence="1">
    <location>
        <begin position="1"/>
        <end position="124"/>
    </location>
</feature>
<evidence type="ECO:0000259" key="1">
    <source>
        <dbReference type="PROSITE" id="PS50994"/>
    </source>
</evidence>